<protein>
    <submittedName>
        <fullName evidence="1">Head-tail adaptor protein</fullName>
    </submittedName>
</protein>
<accession>A0A423PMC9</accession>
<dbReference type="RefSeq" id="WP_123591697.1">
    <property type="nucleotide sequence ID" value="NZ_AYKF01000099.1"/>
</dbReference>
<evidence type="ECO:0000313" key="1">
    <source>
        <dbReference type="EMBL" id="ROO26692.1"/>
    </source>
</evidence>
<dbReference type="InterPro" id="IPR008767">
    <property type="entry name" value="Phage_SPP1_head-tail_adaptor"/>
</dbReference>
<dbReference type="NCBIfam" id="TIGR01563">
    <property type="entry name" value="gp16_SPP1"/>
    <property type="match status" value="1"/>
</dbReference>
<evidence type="ECO:0000313" key="2">
    <source>
        <dbReference type="Proteomes" id="UP000285123"/>
    </source>
</evidence>
<comment type="caution">
    <text evidence="1">The sequence shown here is derived from an EMBL/GenBank/DDBJ whole genome shotgun (WGS) entry which is preliminary data.</text>
</comment>
<name>A0A423PMC9_9GAMM</name>
<gene>
    <name evidence="1" type="ORF">SAHL_12260</name>
</gene>
<dbReference type="AlphaFoldDB" id="A0A423PMC9"/>
<dbReference type="Pfam" id="PF05521">
    <property type="entry name" value="Phage_HCP"/>
    <property type="match status" value="1"/>
</dbReference>
<organism evidence="1 2">
    <name type="scientific">Salinisphaera orenii YIM 95161</name>
    <dbReference type="NCBI Taxonomy" id="1051139"/>
    <lineage>
        <taxon>Bacteria</taxon>
        <taxon>Pseudomonadati</taxon>
        <taxon>Pseudomonadota</taxon>
        <taxon>Gammaproteobacteria</taxon>
        <taxon>Salinisphaerales</taxon>
        <taxon>Salinisphaeraceae</taxon>
        <taxon>Salinisphaera</taxon>
    </lineage>
</organism>
<dbReference type="EMBL" id="AYKF01000099">
    <property type="protein sequence ID" value="ROO26692.1"/>
    <property type="molecule type" value="Genomic_DNA"/>
</dbReference>
<dbReference type="Gene3D" id="2.40.10.270">
    <property type="entry name" value="Bacteriophage SPP1 head-tail adaptor protein"/>
    <property type="match status" value="1"/>
</dbReference>
<proteinExistence type="predicted"/>
<dbReference type="Proteomes" id="UP000285123">
    <property type="component" value="Unassembled WGS sequence"/>
</dbReference>
<sequence>MRAGELTERITVEAKTIIRDGGGGYYEEWAPFATLRAKIIHQKGEESFVAARTQAKVTVKFKTRFQPGITPSHRIQWRDKTFDIYDVDDTRRRDDELWITATAKS</sequence>
<dbReference type="InterPro" id="IPR038666">
    <property type="entry name" value="SSP1_head-tail_sf"/>
</dbReference>
<dbReference type="OrthoDB" id="8640229at2"/>
<reference evidence="1 2" key="1">
    <citation type="submission" date="2013-10" db="EMBL/GenBank/DDBJ databases">
        <title>Salinisphaera halophila YIM 95161 Genome Sequencing.</title>
        <authorList>
            <person name="Lai Q."/>
            <person name="Li C."/>
            <person name="Shao Z."/>
        </authorList>
    </citation>
    <scope>NUCLEOTIDE SEQUENCE [LARGE SCALE GENOMIC DNA]</scope>
    <source>
        <strain evidence="1 2">YIM 95161</strain>
    </source>
</reference>